<dbReference type="RefSeq" id="WP_092868970.1">
    <property type="nucleotide sequence ID" value="NZ_FPCH01000003.1"/>
</dbReference>
<evidence type="ECO:0000259" key="5">
    <source>
        <dbReference type="PROSITE" id="PS50931"/>
    </source>
</evidence>
<evidence type="ECO:0000256" key="2">
    <source>
        <dbReference type="ARBA" id="ARBA00023015"/>
    </source>
</evidence>
<gene>
    <name evidence="6" type="ORF">SAMN04488557_3515</name>
</gene>
<dbReference type="InterPro" id="IPR036388">
    <property type="entry name" value="WH-like_DNA-bd_sf"/>
</dbReference>
<dbReference type="GO" id="GO:0032993">
    <property type="term" value="C:protein-DNA complex"/>
    <property type="evidence" value="ECO:0007669"/>
    <property type="project" value="TreeGrafter"/>
</dbReference>
<dbReference type="AlphaFoldDB" id="A0A1I7NU11"/>
<dbReference type="PANTHER" id="PTHR30346">
    <property type="entry name" value="TRANSCRIPTIONAL DUAL REGULATOR HCAR-RELATED"/>
    <property type="match status" value="1"/>
</dbReference>
<dbReference type="FunFam" id="1.10.10.10:FF:000001">
    <property type="entry name" value="LysR family transcriptional regulator"/>
    <property type="match status" value="1"/>
</dbReference>
<keyword evidence="3 6" id="KW-0238">DNA-binding</keyword>
<dbReference type="Pfam" id="PF00126">
    <property type="entry name" value="HTH_1"/>
    <property type="match status" value="1"/>
</dbReference>
<evidence type="ECO:0000256" key="3">
    <source>
        <dbReference type="ARBA" id="ARBA00023125"/>
    </source>
</evidence>
<dbReference type="OrthoDB" id="8208814at2"/>
<dbReference type="PROSITE" id="PS50931">
    <property type="entry name" value="HTH_LYSR"/>
    <property type="match status" value="1"/>
</dbReference>
<accession>A0A1I7NU11</accession>
<evidence type="ECO:0000256" key="4">
    <source>
        <dbReference type="ARBA" id="ARBA00023163"/>
    </source>
</evidence>
<name>A0A1I7NU11_9HYPH</name>
<sequence>MDLKQLKHFVAAAEEQHFTRAARKMNIVQSGLSASIRALEQEMGAPLFVRTTRRVELTVAGQVLYERALLIIAGVRDARRAVAAISGLERGSLSIGTCASLNAFFDLPLLLGEFHALHPDVEIRLCHSTAAKLMDKVKDSSIDLAFLPLYEKSREIVSMPIASDRLVVAHPLGHPLEGRESVSLHSLAGETFVDFQLDQGTRRIVDRAFAAINVSRKTALEVGDVQVLLDLVARGFGIALVPYTFVMARAAQSTTPKIGITSLRKPGIRWELVAAFSGRAGAAQSRNPAVAAFTGVLDRVRSEKKLF</sequence>
<keyword evidence="7" id="KW-1185">Reference proteome</keyword>
<dbReference type="PRINTS" id="PR00039">
    <property type="entry name" value="HTHLYSR"/>
</dbReference>
<dbReference type="Gene3D" id="1.10.10.10">
    <property type="entry name" value="Winged helix-like DNA-binding domain superfamily/Winged helix DNA-binding domain"/>
    <property type="match status" value="1"/>
</dbReference>
<dbReference type="EMBL" id="FPCH01000003">
    <property type="protein sequence ID" value="SFV38112.1"/>
    <property type="molecule type" value="Genomic_DNA"/>
</dbReference>
<dbReference type="Gene3D" id="3.40.190.290">
    <property type="match status" value="1"/>
</dbReference>
<feature type="domain" description="HTH lysR-type" evidence="5">
    <location>
        <begin position="1"/>
        <end position="58"/>
    </location>
</feature>
<dbReference type="InterPro" id="IPR036390">
    <property type="entry name" value="WH_DNA-bd_sf"/>
</dbReference>
<organism evidence="6 7">
    <name type="scientific">Hyphomicrobium facile</name>
    <dbReference type="NCBI Taxonomy" id="51670"/>
    <lineage>
        <taxon>Bacteria</taxon>
        <taxon>Pseudomonadati</taxon>
        <taxon>Pseudomonadota</taxon>
        <taxon>Alphaproteobacteria</taxon>
        <taxon>Hyphomicrobiales</taxon>
        <taxon>Hyphomicrobiaceae</taxon>
        <taxon>Hyphomicrobium</taxon>
    </lineage>
</organism>
<dbReference type="SUPFAM" id="SSF46785">
    <property type="entry name" value="Winged helix' DNA-binding domain"/>
    <property type="match status" value="1"/>
</dbReference>
<evidence type="ECO:0000313" key="7">
    <source>
        <dbReference type="Proteomes" id="UP000199423"/>
    </source>
</evidence>
<dbReference type="Pfam" id="PF03466">
    <property type="entry name" value="LysR_substrate"/>
    <property type="match status" value="1"/>
</dbReference>
<keyword evidence="2" id="KW-0805">Transcription regulation</keyword>
<dbReference type="STRING" id="51670.SAMN04488557_3515"/>
<evidence type="ECO:0000313" key="6">
    <source>
        <dbReference type="EMBL" id="SFV38112.1"/>
    </source>
</evidence>
<keyword evidence="4" id="KW-0804">Transcription</keyword>
<dbReference type="InterPro" id="IPR005119">
    <property type="entry name" value="LysR_subst-bd"/>
</dbReference>
<dbReference type="PANTHER" id="PTHR30346:SF28">
    <property type="entry name" value="HTH-TYPE TRANSCRIPTIONAL REGULATOR CYNR"/>
    <property type="match status" value="1"/>
</dbReference>
<proteinExistence type="inferred from homology"/>
<dbReference type="GO" id="GO:0003700">
    <property type="term" value="F:DNA-binding transcription factor activity"/>
    <property type="evidence" value="ECO:0007669"/>
    <property type="project" value="InterPro"/>
</dbReference>
<dbReference type="SUPFAM" id="SSF53850">
    <property type="entry name" value="Periplasmic binding protein-like II"/>
    <property type="match status" value="1"/>
</dbReference>
<dbReference type="GO" id="GO:0003677">
    <property type="term" value="F:DNA binding"/>
    <property type="evidence" value="ECO:0007669"/>
    <property type="project" value="UniProtKB-KW"/>
</dbReference>
<comment type="similarity">
    <text evidence="1">Belongs to the LysR transcriptional regulatory family.</text>
</comment>
<dbReference type="InterPro" id="IPR000847">
    <property type="entry name" value="LysR_HTH_N"/>
</dbReference>
<dbReference type="Proteomes" id="UP000199423">
    <property type="component" value="Unassembled WGS sequence"/>
</dbReference>
<protein>
    <submittedName>
        <fullName evidence="6">DNA-binding transcriptional regulator, LysR family</fullName>
    </submittedName>
</protein>
<evidence type="ECO:0000256" key="1">
    <source>
        <dbReference type="ARBA" id="ARBA00009437"/>
    </source>
</evidence>
<reference evidence="7" key="1">
    <citation type="submission" date="2016-10" db="EMBL/GenBank/DDBJ databases">
        <authorList>
            <person name="Varghese N."/>
            <person name="Submissions S."/>
        </authorList>
    </citation>
    <scope>NUCLEOTIDE SEQUENCE [LARGE SCALE GENOMIC DNA]</scope>
    <source>
        <strain evidence="7">DSM 1565</strain>
    </source>
</reference>